<dbReference type="SUPFAM" id="SSF52096">
    <property type="entry name" value="ClpP/crotonase"/>
    <property type="match status" value="1"/>
</dbReference>
<evidence type="ECO:0000256" key="9">
    <source>
        <dbReference type="ARBA" id="ARBA00023160"/>
    </source>
</evidence>
<organism evidence="13 14">
    <name type="scientific">Rehmannia glutinosa</name>
    <name type="common">Chinese foxglove</name>
    <dbReference type="NCBI Taxonomy" id="99300"/>
    <lineage>
        <taxon>Eukaryota</taxon>
        <taxon>Viridiplantae</taxon>
        <taxon>Streptophyta</taxon>
        <taxon>Embryophyta</taxon>
        <taxon>Tracheophyta</taxon>
        <taxon>Spermatophyta</taxon>
        <taxon>Magnoliopsida</taxon>
        <taxon>eudicotyledons</taxon>
        <taxon>Gunneridae</taxon>
        <taxon>Pentapetalae</taxon>
        <taxon>asterids</taxon>
        <taxon>lamiids</taxon>
        <taxon>Lamiales</taxon>
        <taxon>Orobanchaceae</taxon>
        <taxon>Rehmannieae</taxon>
        <taxon>Rehmannia</taxon>
    </lineage>
</organism>
<evidence type="ECO:0000256" key="2">
    <source>
        <dbReference type="ARBA" id="ARBA00011883"/>
    </source>
</evidence>
<gene>
    <name evidence="13" type="ORF">DH2020_015142</name>
</gene>
<keyword evidence="7" id="KW-0067">ATP-binding</keyword>
<dbReference type="EC" id="2.1.3.15" evidence="2"/>
<comment type="pathway">
    <text evidence="1">Lipid metabolism; malonyl-CoA biosynthesis; malonyl-CoA from acetyl-CoA: step 1/1.</text>
</comment>
<keyword evidence="4" id="KW-0808">Transferase</keyword>
<comment type="caution">
    <text evidence="13">The sequence shown here is derived from an EMBL/GenBank/DDBJ whole genome shotgun (WGS) entry which is preliminary data.</text>
</comment>
<keyword evidence="3" id="KW-0444">Lipid biosynthesis</keyword>
<evidence type="ECO:0000256" key="5">
    <source>
        <dbReference type="ARBA" id="ARBA00022741"/>
    </source>
</evidence>
<keyword evidence="8" id="KW-0443">Lipid metabolism</keyword>
<dbReference type="InterPro" id="IPR001095">
    <property type="entry name" value="Acetyl_CoA_COase_a_su"/>
</dbReference>
<dbReference type="EMBL" id="JABTTQ020000007">
    <property type="protein sequence ID" value="KAK6152507.1"/>
    <property type="molecule type" value="Genomic_DNA"/>
</dbReference>
<dbReference type="Pfam" id="PF03255">
    <property type="entry name" value="ACCA"/>
    <property type="match status" value="2"/>
</dbReference>
<keyword evidence="14" id="KW-1185">Reference proteome</keyword>
<feature type="compositionally biased region" description="Basic and acidic residues" evidence="11">
    <location>
        <begin position="698"/>
        <end position="712"/>
    </location>
</feature>
<evidence type="ECO:0000256" key="3">
    <source>
        <dbReference type="ARBA" id="ARBA00022516"/>
    </source>
</evidence>
<comment type="catalytic activity">
    <reaction evidence="10">
        <text>N(6)-carboxybiotinyl-L-lysyl-[protein] + acetyl-CoA = N(6)-biotinyl-L-lysyl-[protein] + malonyl-CoA</text>
        <dbReference type="Rhea" id="RHEA:54728"/>
        <dbReference type="Rhea" id="RHEA-COMP:10505"/>
        <dbReference type="Rhea" id="RHEA-COMP:10506"/>
        <dbReference type="ChEBI" id="CHEBI:57288"/>
        <dbReference type="ChEBI" id="CHEBI:57384"/>
        <dbReference type="ChEBI" id="CHEBI:83144"/>
        <dbReference type="ChEBI" id="CHEBI:83145"/>
        <dbReference type="EC" id="2.1.3.15"/>
    </reaction>
</comment>
<evidence type="ECO:0000313" key="14">
    <source>
        <dbReference type="Proteomes" id="UP001318860"/>
    </source>
</evidence>
<dbReference type="PANTHER" id="PTHR42853">
    <property type="entry name" value="ACETYL-COENZYME A CARBOXYLASE CARBOXYL TRANSFERASE SUBUNIT ALPHA"/>
    <property type="match status" value="1"/>
</dbReference>
<keyword evidence="9" id="KW-0275">Fatty acid biosynthesis</keyword>
<dbReference type="InterPro" id="IPR029021">
    <property type="entry name" value="Prot-tyrosine_phosphatase-like"/>
</dbReference>
<evidence type="ECO:0000256" key="10">
    <source>
        <dbReference type="ARBA" id="ARBA00049152"/>
    </source>
</evidence>
<evidence type="ECO:0000256" key="7">
    <source>
        <dbReference type="ARBA" id="ARBA00022840"/>
    </source>
</evidence>
<proteinExistence type="predicted"/>
<feature type="region of interest" description="Disordered" evidence="11">
    <location>
        <begin position="673"/>
        <end position="741"/>
    </location>
</feature>
<sequence>MASMTQSPVSFTGNMASKPTASDLLRSSSNGVCGVPLKVLGKAQFGAKRRDFSITAKVRKVKKHEYPWPEDPDLNVKGGVLSHLSPFKPLKEKPKPVTLDFEKPLMDLQKKIIDVQKMANETGLDFSDQIISLENKYQQALKDLYTHLTPIQRVNIARHPNRPTFLDHVFNITEKFVELHGDRAGYDDPAIVTGLGTINGRSYMFMGHQKGRNTKENIQRNFGMPTPHGYRKALRMMYYADHHGFPIVTFIDTPGAYADLKSEELGQGEAIAQNLRTMFGLKVPIVSIVMGEGGSGGALAIGCANKLLMLENAEPLGGAHADSYWTSQQIKTAIVESMDELAKMDTETLLKHRAQKFRKLGGFQEGVPIDPKRKVNMKKKEEPIVPFSKTSESELRDEVEKLKLQILEASKSSAEHPETGLKEMIAKLEREIDYEYDEAAKALGMEDKILMVREEVAKGRNLTDQLANHAVKEKIEQLKEEFNKILPSAPNYPSLMYKLHMLEELSKTSSLPKKSTNKDELKLEINKRFSELMDRPDVKQKIETLKAEIASNTDSEPEIKEKVSQLREELESEFKTVLKSVGLQVVPTKPEALQKVETFYEEVNMIIDDVVNSSDLKERIELLKTMVEKAGNAPDEDSKSKIQALVAEIKQSITEAISSPELKERHERLSAEISEDVKSAVGSNGSLGKENTGDPQECEDRMQQIQRQRPDDGPSYGYQPTLRDGGYRVKRQRPDSELPPGWLDCPSFGQEIGGLIPSKVPLDESFNDYVHPGRRYSFRQVMHQQRVLGRKIACKGLDSVPENEAVNKFVYEAIKIFADARPPGIYKPDYIDALYNFYHERRPDMVVCPPTLEWIISSDLDLNGDAKCQKTMRMMEKLQIR</sequence>
<feature type="domain" description="CoA carboxyltransferase C-terminal" evidence="12">
    <location>
        <begin position="132"/>
        <end position="438"/>
    </location>
</feature>
<name>A0ABR0WYH4_REHGL</name>
<evidence type="ECO:0000259" key="12">
    <source>
        <dbReference type="PROSITE" id="PS50989"/>
    </source>
</evidence>
<dbReference type="PRINTS" id="PR01069">
    <property type="entry name" value="ACCCTRFRASEA"/>
</dbReference>
<dbReference type="SUPFAM" id="SSF52799">
    <property type="entry name" value="(Phosphotyrosine protein) phosphatases II"/>
    <property type="match status" value="1"/>
</dbReference>
<evidence type="ECO:0000256" key="8">
    <source>
        <dbReference type="ARBA" id="ARBA00023098"/>
    </source>
</evidence>
<keyword evidence="6" id="KW-0276">Fatty acid metabolism</keyword>
<evidence type="ECO:0000256" key="11">
    <source>
        <dbReference type="SAM" id="MobiDB-lite"/>
    </source>
</evidence>
<evidence type="ECO:0000256" key="6">
    <source>
        <dbReference type="ARBA" id="ARBA00022832"/>
    </source>
</evidence>
<dbReference type="Proteomes" id="UP001318860">
    <property type="component" value="Unassembled WGS sequence"/>
</dbReference>
<dbReference type="InterPro" id="IPR029045">
    <property type="entry name" value="ClpP/crotonase-like_dom_sf"/>
</dbReference>
<dbReference type="PROSITE" id="PS50989">
    <property type="entry name" value="COA_CT_CTER"/>
    <property type="match status" value="1"/>
</dbReference>
<keyword evidence="5" id="KW-0547">Nucleotide-binding</keyword>
<dbReference type="InterPro" id="IPR011763">
    <property type="entry name" value="COA_CT_C"/>
</dbReference>
<dbReference type="PANTHER" id="PTHR42853:SF3">
    <property type="entry name" value="ACETYL-COENZYME A CARBOXYLASE CARBOXYL TRANSFERASE SUBUNIT ALPHA, CHLOROPLASTIC"/>
    <property type="match status" value="1"/>
</dbReference>
<accession>A0ABR0WYH4</accession>
<protein>
    <recommendedName>
        <fullName evidence="2">acetyl-CoA carboxytransferase</fullName>
        <ecNumber evidence="2">2.1.3.15</ecNumber>
    </recommendedName>
</protein>
<reference evidence="13 14" key="1">
    <citation type="journal article" date="2021" name="Comput. Struct. Biotechnol. J.">
        <title>De novo genome assembly of the potent medicinal plant Rehmannia glutinosa using nanopore technology.</title>
        <authorList>
            <person name="Ma L."/>
            <person name="Dong C."/>
            <person name="Song C."/>
            <person name="Wang X."/>
            <person name="Zheng X."/>
            <person name="Niu Y."/>
            <person name="Chen S."/>
            <person name="Feng W."/>
        </authorList>
    </citation>
    <scope>NUCLEOTIDE SEQUENCE [LARGE SCALE GENOMIC DNA]</scope>
    <source>
        <strain evidence="13">DH-2019</strain>
    </source>
</reference>
<dbReference type="Gene3D" id="3.90.190.10">
    <property type="entry name" value="Protein tyrosine phosphatase superfamily"/>
    <property type="match status" value="2"/>
</dbReference>
<dbReference type="Gene3D" id="3.90.226.10">
    <property type="entry name" value="2-enoyl-CoA Hydratase, Chain A, domain 1"/>
    <property type="match status" value="1"/>
</dbReference>
<evidence type="ECO:0000313" key="13">
    <source>
        <dbReference type="EMBL" id="KAK6152507.1"/>
    </source>
</evidence>
<evidence type="ECO:0000256" key="4">
    <source>
        <dbReference type="ARBA" id="ARBA00022679"/>
    </source>
</evidence>
<evidence type="ECO:0000256" key="1">
    <source>
        <dbReference type="ARBA" id="ARBA00004956"/>
    </source>
</evidence>